<dbReference type="Pfam" id="PF24176">
    <property type="entry name" value="TPR_TTI1_2nd"/>
    <property type="match status" value="1"/>
</dbReference>
<dbReference type="Gene3D" id="1.25.10.10">
    <property type="entry name" value="Leucine-rich Repeat Variant"/>
    <property type="match status" value="1"/>
</dbReference>
<evidence type="ECO:0000259" key="1">
    <source>
        <dbReference type="Pfam" id="PF24173"/>
    </source>
</evidence>
<evidence type="ECO:0000259" key="2">
    <source>
        <dbReference type="Pfam" id="PF24181"/>
    </source>
</evidence>
<protein>
    <recommendedName>
        <fullName evidence="5">TELO2-interacting protein 1 homolog</fullName>
    </recommendedName>
</protein>
<dbReference type="PANTHER" id="PTHR18460">
    <property type="entry name" value="TEL2 INTERACTING PROTEIN 1 TTI1 FAMILY MEMBER"/>
    <property type="match status" value="1"/>
</dbReference>
<dbReference type="PANTHER" id="PTHR18460:SF3">
    <property type="entry name" value="TELO2-INTERACTING PROTEIN 1 HOMOLOG"/>
    <property type="match status" value="1"/>
</dbReference>
<dbReference type="OrthoDB" id="49511at2759"/>
<dbReference type="EnsemblMetazoa" id="XM_031924887">
    <property type="protein sequence ID" value="XP_031780747"/>
    <property type="gene ID" value="LOC100121236"/>
</dbReference>
<dbReference type="Pfam" id="PF24173">
    <property type="entry name" value="TPR_TTI1_N"/>
    <property type="match status" value="1"/>
</dbReference>
<name>A0A7M7Q292_NASVI</name>
<dbReference type="Pfam" id="PF24181">
    <property type="entry name" value="TPR_TTI1_C"/>
    <property type="match status" value="1"/>
</dbReference>
<evidence type="ECO:0008006" key="5">
    <source>
        <dbReference type="Google" id="ProtNLM"/>
    </source>
</evidence>
<evidence type="ECO:0000313" key="4">
    <source>
        <dbReference type="Proteomes" id="UP000002358"/>
    </source>
</evidence>
<reference evidence="3" key="1">
    <citation type="submission" date="2021-01" db="UniProtKB">
        <authorList>
            <consortium name="EnsemblMetazoa"/>
        </authorList>
    </citation>
    <scope>IDENTIFICATION</scope>
</reference>
<dbReference type="InParanoid" id="A0A7M7Q292"/>
<accession>A0A7M7Q292</accession>
<dbReference type="GO" id="GO:0005737">
    <property type="term" value="C:cytoplasm"/>
    <property type="evidence" value="ECO:0007669"/>
    <property type="project" value="TreeGrafter"/>
</dbReference>
<dbReference type="RefSeq" id="XP_031780747.1">
    <property type="nucleotide sequence ID" value="XM_031924887.2"/>
</dbReference>
<evidence type="ECO:0000313" key="3">
    <source>
        <dbReference type="EnsemblMetazoa" id="XP_031780747"/>
    </source>
</evidence>
<dbReference type="GeneID" id="100121236"/>
<dbReference type="InterPro" id="IPR016024">
    <property type="entry name" value="ARM-type_fold"/>
</dbReference>
<organism evidence="3 4">
    <name type="scientific">Nasonia vitripennis</name>
    <name type="common">Parasitic wasp</name>
    <dbReference type="NCBI Taxonomy" id="7425"/>
    <lineage>
        <taxon>Eukaryota</taxon>
        <taxon>Metazoa</taxon>
        <taxon>Ecdysozoa</taxon>
        <taxon>Arthropoda</taxon>
        <taxon>Hexapoda</taxon>
        <taxon>Insecta</taxon>
        <taxon>Pterygota</taxon>
        <taxon>Neoptera</taxon>
        <taxon>Endopterygota</taxon>
        <taxon>Hymenoptera</taxon>
        <taxon>Apocrita</taxon>
        <taxon>Proctotrupomorpha</taxon>
        <taxon>Chalcidoidea</taxon>
        <taxon>Pteromalidae</taxon>
        <taxon>Pteromalinae</taxon>
        <taxon>Nasonia</taxon>
    </lineage>
</organism>
<keyword evidence="4" id="KW-1185">Reference proteome</keyword>
<dbReference type="InterPro" id="IPR057566">
    <property type="entry name" value="TPR_TTI1_N"/>
</dbReference>
<dbReference type="InterPro" id="IPR052587">
    <property type="entry name" value="TELO2-interacting_protein_1"/>
</dbReference>
<feature type="domain" description="TTI1 N-terminal TPR" evidence="1">
    <location>
        <begin position="10"/>
        <end position="352"/>
    </location>
</feature>
<feature type="domain" description="TTI1 C-terminal TPR" evidence="2">
    <location>
        <begin position="715"/>
        <end position="990"/>
    </location>
</feature>
<dbReference type="InterPro" id="IPR057567">
    <property type="entry name" value="TPR_TTI1_C"/>
</dbReference>
<dbReference type="CTD" id="9675"/>
<dbReference type="Proteomes" id="UP000002358">
    <property type="component" value="Chromosome 2"/>
</dbReference>
<dbReference type="InterPro" id="IPR011989">
    <property type="entry name" value="ARM-like"/>
</dbReference>
<dbReference type="InterPro" id="IPR049362">
    <property type="entry name" value="TTI1_rpt"/>
</dbReference>
<proteinExistence type="predicted"/>
<dbReference type="KEGG" id="nvi:100121236"/>
<dbReference type="AlphaFoldDB" id="A0A7M7Q292"/>
<dbReference type="FunCoup" id="A0A7M7Q292">
    <property type="interactions" value="1728"/>
</dbReference>
<sequence>MEELTIEQVFLILKPECESFMSEPSAKKAMKIAAMVNRTSKVFLKKIYENILFPITHHLKNNTLSKDDNLELVKTIRAVLCNIRVENLLVFVQIYNCLRCQICQEKSTMELIEAHEELKEAVVLCLKDLVESCSLHVIESFYTRQHAALLSHGIYLCVRLARLEKSNSLRLAAVEAVMALVQVHDKADSQDIVLRSQIADVVMLYLPGVSSGLLEVALRSDIQNHKVTMVAIQAWSRAMALVMQDMPHEEDCDLTAPAITLESIMKEKDLNDSEKMKRALETTKRTPQWYSAVSEKFKILFKELDVLSEHSHFKVRKELAVAVSLLLLNCSRNMKPCFQTLLEVLITLSEDENQEVSKTANDALQKVQEKCLQDKNMKTAVETLEENLYELLTKLPRIIRTSGESVQIMWLNRLAGYLKVLGKQRLSRILLSTAHLRKLLVTLVYIAELDSSNVSLLEDITTTNFEDSMYQGVSHSWKQFKFLFDVATSEKLYSIFRILGEFGDHKTLVDSILKMSLDVPKFKKELTLILNTILEVPRDTTVEMPMYKKVVEHYINPDYWNLPVKVSDEITLQTAQSNIVECCLILEGLGIIAKVLKEDYQCFLLKTLYLVIERAGSEHSLIRLLGLQTLEIIAKSQNLETIGDLFRVNFDYISYHVTVKLRRVERNPGVLDVVGVVTNYSTMDFLPHLKDIVDDLLLQSGSNTQKRNVSSFLKVFYAFVICVKRLTLNKDSKENDKFFDDLRSLRSAEIVINSFLEYYNAKKDSLMINVNDKMEVDEVANLENNYDNVCDFKEDENEVKAPYFVNMVKDIMKRCLHFLPSQEFTESSLSMSILKEGAIILKDWENELLPIVHELWHPLVDRFQNPNPLVINLAWQLLCCLAQVSQDFIRSRTLKQIFPPLSKFLKNSSKESYKKDSGSTYKFTQIFKLQKEILSKLGGLIKYLKLLEKDTWDILDIAEPYLDSLQHTELQEYCVNMYKEIAEYNADIVWIKCVDIWHRQVETVTPQDDLNTWYSNIKDCNAQSTFQHNVQNILVYIYDKQKLL</sequence>
<dbReference type="SUPFAM" id="SSF48371">
    <property type="entry name" value="ARM repeat"/>
    <property type="match status" value="1"/>
</dbReference>
<dbReference type="Pfam" id="PF21547">
    <property type="entry name" value="TTI1"/>
    <property type="match status" value="1"/>
</dbReference>